<evidence type="ECO:0000313" key="5">
    <source>
        <dbReference type="Proteomes" id="UP000287394"/>
    </source>
</evidence>
<gene>
    <name evidence="4" type="ORF">CCAX7_63080</name>
</gene>
<dbReference type="Gene3D" id="2.60.120.260">
    <property type="entry name" value="Galactose-binding domain-like"/>
    <property type="match status" value="1"/>
</dbReference>
<evidence type="ECO:0000256" key="2">
    <source>
        <dbReference type="ARBA" id="ARBA00022801"/>
    </source>
</evidence>
<evidence type="ECO:0000259" key="3">
    <source>
        <dbReference type="Pfam" id="PF22666"/>
    </source>
</evidence>
<dbReference type="SUPFAM" id="SSF49785">
    <property type="entry name" value="Galactose-binding domain-like"/>
    <property type="match status" value="1"/>
</dbReference>
<dbReference type="KEGG" id="ccot:CCAX7_63080"/>
<dbReference type="Proteomes" id="UP000287394">
    <property type="component" value="Chromosome"/>
</dbReference>
<reference evidence="4 5" key="1">
    <citation type="journal article" date="2019" name="Int. J. Syst. Evol. Microbiol.">
        <title>Capsulimonas corticalis gen. nov., sp. nov., an aerobic capsulated bacterium, of a novel bacterial order, Capsulimonadales ord. nov., of the class Armatimonadia of the phylum Armatimonadetes.</title>
        <authorList>
            <person name="Li J."/>
            <person name="Kudo C."/>
            <person name="Tonouchi A."/>
        </authorList>
    </citation>
    <scope>NUCLEOTIDE SEQUENCE [LARGE SCALE GENOMIC DNA]</scope>
    <source>
        <strain evidence="4 5">AX-7</strain>
    </source>
</reference>
<organism evidence="4 5">
    <name type="scientific">Capsulimonas corticalis</name>
    <dbReference type="NCBI Taxonomy" id="2219043"/>
    <lineage>
        <taxon>Bacteria</taxon>
        <taxon>Bacillati</taxon>
        <taxon>Armatimonadota</taxon>
        <taxon>Armatimonadia</taxon>
        <taxon>Capsulimonadales</taxon>
        <taxon>Capsulimonadaceae</taxon>
        <taxon>Capsulimonas</taxon>
    </lineage>
</organism>
<dbReference type="GO" id="GO:0004553">
    <property type="term" value="F:hydrolase activity, hydrolyzing O-glycosyl compounds"/>
    <property type="evidence" value="ECO:0007669"/>
    <property type="project" value="UniProtKB-ARBA"/>
</dbReference>
<dbReference type="PANTHER" id="PTHR43817">
    <property type="entry name" value="GLYCOSYL HYDROLASE"/>
    <property type="match status" value="1"/>
</dbReference>
<dbReference type="NCBIfam" id="NF045579">
    <property type="entry name" value="rhamnoside_JR"/>
    <property type="match status" value="1"/>
</dbReference>
<dbReference type="InterPro" id="IPR008979">
    <property type="entry name" value="Galactose-bd-like_sf"/>
</dbReference>
<accession>A0A402CWR5</accession>
<dbReference type="OrthoDB" id="9761519at2"/>
<evidence type="ECO:0000256" key="1">
    <source>
        <dbReference type="ARBA" id="ARBA00022729"/>
    </source>
</evidence>
<dbReference type="AlphaFoldDB" id="A0A402CWR5"/>
<proteinExistence type="predicted"/>
<dbReference type="Pfam" id="PF17132">
    <property type="entry name" value="Glyco_hydro_106"/>
    <property type="match status" value="2"/>
</dbReference>
<keyword evidence="5" id="KW-1185">Reference proteome</keyword>
<keyword evidence="1" id="KW-0732">Signal</keyword>
<name>A0A402CWR5_9BACT</name>
<evidence type="ECO:0000313" key="4">
    <source>
        <dbReference type="EMBL" id="BDI34257.1"/>
    </source>
</evidence>
<dbReference type="PANTHER" id="PTHR43817:SF1">
    <property type="entry name" value="HYDROLASE, FAMILY 43, PUTATIVE (AFU_ORTHOLOGUE AFUA_3G01660)-RELATED"/>
    <property type="match status" value="1"/>
</dbReference>
<sequence length="1042" mass="112381">MSAAAALLLLANGAVPAPVLAQAPADALSKSFLSPPPSARPQVWWHWINGNISKAGITADLEAMKRVGIGGGTICVLGDYAPEGPVHFNSPLWWDDTKFAMSEAGRLGLDLGVENCEGWSSSGGPWVKPEDSMKDLCWREVQAPGGTPITDKLPQPETRLGYYRDVAVLAFPSTGDAKGTVKKADIIDVTSKMSADGALAWTPPAGNWTIIRIGYTAIGITNHPASKYGIGLETDKLSRPPLERHFAAFFDKVMEASATIPGKPVNWSLLDSYETGPQNWTDAMPAEFKARKGYDITPWLITMTGRTVESPEQTSRFQYDFTRAIADLWNTNYYGYFTELLHKHGLKSQVEAYGNGTFDTVRSSGLADMPMSEFWYPGVGDARQAKQVASAAHLYGKSVVGAESFTAGGNYFDATPWRMKREGDNIMAAGVNLFYFHSGAHQPWTDGRAPGMTWDYGIFQNRNNTWYESGKDYFAYLARCGSMLRQGRFIGDILAYEGEEGNGSQSLYDPPIGYASDEIDRDLMMSSVSVQNGALVLPSGQRYRILALPNSQNISLPVLEKIEALARDGAIIFGPRPIHTLGLNDYAENEEKLAKLTETLWGPIDGKTTIKNKVGKGWIYWTGDFKNSGAVLSDLRIAPDFAADSHGGRLRYLHRRIGGADSYFLSSQAAGAITTNVTFRVSGKQPEIWDPQKGTVSDAPVWSTDAAGNTRVALHLDPAQSLFVVFRKPASKNHLTSVAMAEPSSAAAATRPLKITKAIYGDIAGHGPTVDITSKLASLVVDNEIEAAIGNDFAGGDPAPNIVKSATVEYTLGGVPGTVSIPEGAALELGTGEYRASRFKVATGANGQAKLITWAPGSFQITRASGKTTVKHVTSAPAPVAVKGPWTVHFDPRWGGPKSTTFDSLVDWTQRPESGIKYYSGAAEYDKTIDIPAAWLKPGRVAMLDLGDLESLANVTLNGRDLGCLWSPPYRVDVTGLLKPGPNTLSVKVTNTWVNRLIGDAGLPQDQRLTSITKPFYSATDHLIPSGLFGPVTVIGADPIAL</sequence>
<protein>
    <recommendedName>
        <fullName evidence="3">Beta-mannosidase-like galactose-binding domain-containing protein</fullName>
    </recommendedName>
</protein>
<dbReference type="RefSeq" id="WP_119321790.1">
    <property type="nucleotide sequence ID" value="NZ_AP025739.1"/>
</dbReference>
<dbReference type="EMBL" id="AP025739">
    <property type="protein sequence ID" value="BDI34257.1"/>
    <property type="molecule type" value="Genomic_DNA"/>
</dbReference>
<dbReference type="Pfam" id="PF22666">
    <property type="entry name" value="Glyco_hydro_2_N2"/>
    <property type="match status" value="1"/>
</dbReference>
<feature type="domain" description="Beta-mannosidase-like galactose-binding" evidence="3">
    <location>
        <begin position="923"/>
        <end position="994"/>
    </location>
</feature>
<dbReference type="InterPro" id="IPR054593">
    <property type="entry name" value="Beta-mannosidase-like_N2"/>
</dbReference>
<keyword evidence="2" id="KW-0378">Hydrolase</keyword>